<feature type="compositionally biased region" description="Basic residues" evidence="1">
    <location>
        <begin position="501"/>
        <end position="516"/>
    </location>
</feature>
<comment type="caution">
    <text evidence="2">The sequence shown here is derived from an EMBL/GenBank/DDBJ whole genome shotgun (WGS) entry which is preliminary data.</text>
</comment>
<evidence type="ECO:0000313" key="3">
    <source>
        <dbReference type="Proteomes" id="UP000023152"/>
    </source>
</evidence>
<feature type="compositionally biased region" description="Polar residues" evidence="1">
    <location>
        <begin position="475"/>
        <end position="487"/>
    </location>
</feature>
<feature type="compositionally biased region" description="Gly residues" evidence="1">
    <location>
        <begin position="74"/>
        <end position="85"/>
    </location>
</feature>
<evidence type="ECO:0000313" key="2">
    <source>
        <dbReference type="EMBL" id="ETO16755.1"/>
    </source>
</evidence>
<proteinExistence type="predicted"/>
<sequence length="516" mass="55787">MTTRPFDKVSVKTRQKLARQAYVFFLKALQVEPKRFLIVYESDNYDDIRAIQQAIMTVNGSGYGSGYSGGSSNGGGFPGAQGGSAMGTASRSGSVGSRVTKSENSDQGAGSQGQSGGYSAMEVDNTIPELSLNSDAFNTQTTVPQPTPPYMRLPTPTHTPPVNTPPTNARGRSKSRSKSPSAGSQISNASQEMKEKDRPEGIVPPVFGADVAPINISRMQKDLTSADFIAKLGFEPDPTLRTGLLKRNGAIEDIIETANVAFALLRYKLKAIESMAPAMKYVKFTGAVRNKFIDHYVNHIQFYNKNGQQYVTTDSFVTLINAESYMANGTPPIEVSEQEYLALVKPTNISQALIYFYDPYADFSDFNNGIRDPNTSAPKKAAQMLETLSQNTTASVPPLRRGRRSATRGTNKGGKPAYSPSLPENFVTLQEAERTSTRIAAKRSREEAKASESVNARKTSEVTGPPTKKTRRNPLLTTTASSVSKENTGPPKLSTGQAPKGVRRAGRGRGRGQAKQ</sequence>
<organism evidence="2 3">
    <name type="scientific">Reticulomyxa filosa</name>
    <dbReference type="NCBI Taxonomy" id="46433"/>
    <lineage>
        <taxon>Eukaryota</taxon>
        <taxon>Sar</taxon>
        <taxon>Rhizaria</taxon>
        <taxon>Retaria</taxon>
        <taxon>Foraminifera</taxon>
        <taxon>Monothalamids</taxon>
        <taxon>Reticulomyxidae</taxon>
        <taxon>Reticulomyxa</taxon>
    </lineage>
</organism>
<evidence type="ECO:0000256" key="1">
    <source>
        <dbReference type="SAM" id="MobiDB-lite"/>
    </source>
</evidence>
<gene>
    <name evidence="2" type="ORF">RFI_20583</name>
</gene>
<reference evidence="2 3" key="1">
    <citation type="journal article" date="2013" name="Curr. Biol.">
        <title>The Genome of the Foraminiferan Reticulomyxa filosa.</title>
        <authorList>
            <person name="Glockner G."/>
            <person name="Hulsmann N."/>
            <person name="Schleicher M."/>
            <person name="Noegel A.A."/>
            <person name="Eichinger L."/>
            <person name="Gallinger C."/>
            <person name="Pawlowski J."/>
            <person name="Sierra R."/>
            <person name="Euteneuer U."/>
            <person name="Pillet L."/>
            <person name="Moustafa A."/>
            <person name="Platzer M."/>
            <person name="Groth M."/>
            <person name="Szafranski K."/>
            <person name="Schliwa M."/>
        </authorList>
    </citation>
    <scope>NUCLEOTIDE SEQUENCE [LARGE SCALE GENOMIC DNA]</scope>
</reference>
<feature type="region of interest" description="Disordered" evidence="1">
    <location>
        <begin position="74"/>
        <end position="202"/>
    </location>
</feature>
<dbReference type="Proteomes" id="UP000023152">
    <property type="component" value="Unassembled WGS sequence"/>
</dbReference>
<name>X6MUG5_RETFI</name>
<keyword evidence="3" id="KW-1185">Reference proteome</keyword>
<protein>
    <submittedName>
        <fullName evidence="2">Uncharacterized protein</fullName>
    </submittedName>
</protein>
<dbReference type="AlphaFoldDB" id="X6MUG5"/>
<dbReference type="EMBL" id="ASPP01017871">
    <property type="protein sequence ID" value="ETO16755.1"/>
    <property type="molecule type" value="Genomic_DNA"/>
</dbReference>
<feature type="compositionally biased region" description="Pro residues" evidence="1">
    <location>
        <begin position="145"/>
        <end position="164"/>
    </location>
</feature>
<feature type="compositionally biased region" description="Polar residues" evidence="1">
    <location>
        <begin position="89"/>
        <end position="99"/>
    </location>
</feature>
<accession>X6MUG5</accession>
<feature type="region of interest" description="Disordered" evidence="1">
    <location>
        <begin position="388"/>
        <end position="516"/>
    </location>
</feature>